<dbReference type="GO" id="GO:0016020">
    <property type="term" value="C:membrane"/>
    <property type="evidence" value="ECO:0007669"/>
    <property type="project" value="UniProtKB-SubCell"/>
</dbReference>
<evidence type="ECO:0000313" key="8">
    <source>
        <dbReference type="Proteomes" id="UP001497497"/>
    </source>
</evidence>
<keyword evidence="4 5" id="KW-0472">Membrane</keyword>
<accession>A0AAV2H3P4</accession>
<dbReference type="Gene3D" id="1.20.1070.10">
    <property type="entry name" value="Rhodopsin 7-helix transmembrane proteins"/>
    <property type="match status" value="1"/>
</dbReference>
<dbReference type="Pfam" id="PF00001">
    <property type="entry name" value="7tm_1"/>
    <property type="match status" value="1"/>
</dbReference>
<dbReference type="GO" id="GO:0004930">
    <property type="term" value="F:G protein-coupled receptor activity"/>
    <property type="evidence" value="ECO:0007669"/>
    <property type="project" value="InterPro"/>
</dbReference>
<gene>
    <name evidence="7" type="ORF">GSLYS_00001309001</name>
</gene>
<keyword evidence="2 5" id="KW-0812">Transmembrane</keyword>
<evidence type="ECO:0000256" key="5">
    <source>
        <dbReference type="SAM" id="Phobius"/>
    </source>
</evidence>
<organism evidence="7 8">
    <name type="scientific">Lymnaea stagnalis</name>
    <name type="common">Great pond snail</name>
    <name type="synonym">Helix stagnalis</name>
    <dbReference type="NCBI Taxonomy" id="6523"/>
    <lineage>
        <taxon>Eukaryota</taxon>
        <taxon>Metazoa</taxon>
        <taxon>Spiralia</taxon>
        <taxon>Lophotrochozoa</taxon>
        <taxon>Mollusca</taxon>
        <taxon>Gastropoda</taxon>
        <taxon>Heterobranchia</taxon>
        <taxon>Euthyneura</taxon>
        <taxon>Panpulmonata</taxon>
        <taxon>Hygrophila</taxon>
        <taxon>Lymnaeoidea</taxon>
        <taxon>Lymnaeidae</taxon>
        <taxon>Lymnaea</taxon>
    </lineage>
</organism>
<dbReference type="InterPro" id="IPR017452">
    <property type="entry name" value="GPCR_Rhodpsn_7TM"/>
</dbReference>
<evidence type="ECO:0000259" key="6">
    <source>
        <dbReference type="PROSITE" id="PS50262"/>
    </source>
</evidence>
<reference evidence="7 8" key="1">
    <citation type="submission" date="2024-04" db="EMBL/GenBank/DDBJ databases">
        <authorList>
            <consortium name="Genoscope - CEA"/>
            <person name="William W."/>
        </authorList>
    </citation>
    <scope>NUCLEOTIDE SEQUENCE [LARGE SCALE GENOMIC DNA]</scope>
</reference>
<sequence length="276" mass="30679">FYSTGLHDSVNISLLTLAVADLCSVTLMLWTSIWEVIDLTHPPPFLLDPYSVSMITGTLPRIILNRVSCWLTALISVERCVCVAFPFKVKVIFTRRNSSLLASSVFFVIFTSHLSIYSSRYLAPKWIPALNITRYSIVAINEPFEVVKTSLLFLFLPLMNISFIILCTVVLIVKLKVSTSWRKNTGTGNHHSRGGAASAGSKDARVTKMISTIMVIFVMCNTPSNVLLAASAIIPGFNEIGMHSRLFVCVYILTVLLETVNATVNFFVYYAMSSKF</sequence>
<evidence type="ECO:0000256" key="2">
    <source>
        <dbReference type="ARBA" id="ARBA00022692"/>
    </source>
</evidence>
<feature type="transmembrane region" description="Helical" evidence="5">
    <location>
        <begin position="99"/>
        <end position="118"/>
    </location>
</feature>
<dbReference type="AlphaFoldDB" id="A0AAV2H3P4"/>
<proteinExistence type="predicted"/>
<feature type="non-terminal residue" evidence="7">
    <location>
        <position position="276"/>
    </location>
</feature>
<comment type="subcellular location">
    <subcellularLocation>
        <location evidence="1">Membrane</location>
    </subcellularLocation>
</comment>
<protein>
    <recommendedName>
        <fullName evidence="6">G-protein coupled receptors family 1 profile domain-containing protein</fullName>
    </recommendedName>
</protein>
<feature type="non-terminal residue" evidence="7">
    <location>
        <position position="1"/>
    </location>
</feature>
<feature type="transmembrane region" description="Helical" evidence="5">
    <location>
        <begin position="246"/>
        <end position="272"/>
    </location>
</feature>
<dbReference type="InterPro" id="IPR000276">
    <property type="entry name" value="GPCR_Rhodpsn"/>
</dbReference>
<dbReference type="PANTHER" id="PTHR46641:SF2">
    <property type="entry name" value="FMRFAMIDE RECEPTOR"/>
    <property type="match status" value="1"/>
</dbReference>
<comment type="caution">
    <text evidence="7">The sequence shown here is derived from an EMBL/GenBank/DDBJ whole genome shotgun (WGS) entry which is preliminary data.</text>
</comment>
<dbReference type="PRINTS" id="PR00237">
    <property type="entry name" value="GPCRRHODOPSN"/>
</dbReference>
<feature type="domain" description="G-protein coupled receptors family 1 profile" evidence="6">
    <location>
        <begin position="1"/>
        <end position="269"/>
    </location>
</feature>
<evidence type="ECO:0000256" key="4">
    <source>
        <dbReference type="ARBA" id="ARBA00023136"/>
    </source>
</evidence>
<feature type="transmembrane region" description="Helical" evidence="5">
    <location>
        <begin position="12"/>
        <end position="33"/>
    </location>
</feature>
<keyword evidence="8" id="KW-1185">Reference proteome</keyword>
<keyword evidence="3 5" id="KW-1133">Transmembrane helix</keyword>
<evidence type="ECO:0000256" key="1">
    <source>
        <dbReference type="ARBA" id="ARBA00004370"/>
    </source>
</evidence>
<dbReference type="PANTHER" id="PTHR46641">
    <property type="entry name" value="FMRFAMIDE RECEPTOR-RELATED"/>
    <property type="match status" value="1"/>
</dbReference>
<evidence type="ECO:0000256" key="3">
    <source>
        <dbReference type="ARBA" id="ARBA00022989"/>
    </source>
</evidence>
<dbReference type="EMBL" id="CAXITT010000012">
    <property type="protein sequence ID" value="CAL1527132.1"/>
    <property type="molecule type" value="Genomic_DNA"/>
</dbReference>
<dbReference type="InterPro" id="IPR052954">
    <property type="entry name" value="GPCR-Ligand_Int"/>
</dbReference>
<dbReference type="PROSITE" id="PS50262">
    <property type="entry name" value="G_PROTEIN_RECEP_F1_2"/>
    <property type="match status" value="1"/>
</dbReference>
<name>A0AAV2H3P4_LYMST</name>
<feature type="transmembrane region" description="Helical" evidence="5">
    <location>
        <begin position="151"/>
        <end position="173"/>
    </location>
</feature>
<dbReference type="Proteomes" id="UP001497497">
    <property type="component" value="Unassembled WGS sequence"/>
</dbReference>
<feature type="transmembrane region" description="Helical" evidence="5">
    <location>
        <begin position="212"/>
        <end position="234"/>
    </location>
</feature>
<dbReference type="SUPFAM" id="SSF81321">
    <property type="entry name" value="Family A G protein-coupled receptor-like"/>
    <property type="match status" value="1"/>
</dbReference>
<evidence type="ECO:0000313" key="7">
    <source>
        <dbReference type="EMBL" id="CAL1527132.1"/>
    </source>
</evidence>